<proteinExistence type="predicted"/>
<dbReference type="SUPFAM" id="SSF53850">
    <property type="entry name" value="Periplasmic binding protein-like II"/>
    <property type="match status" value="1"/>
</dbReference>
<dbReference type="Pfam" id="PF09084">
    <property type="entry name" value="NMT1"/>
    <property type="match status" value="1"/>
</dbReference>
<evidence type="ECO:0000259" key="1">
    <source>
        <dbReference type="Pfam" id="PF09084"/>
    </source>
</evidence>
<evidence type="ECO:0000313" key="2">
    <source>
        <dbReference type="EMBL" id="HEF65062.1"/>
    </source>
</evidence>
<comment type="caution">
    <text evidence="2">The sequence shown here is derived from an EMBL/GenBank/DDBJ whole genome shotgun (WGS) entry which is preliminary data.</text>
</comment>
<dbReference type="PANTHER" id="PTHR31528">
    <property type="entry name" value="4-AMINO-5-HYDROXYMETHYL-2-METHYLPYRIMIDINE PHOSPHATE SYNTHASE THI11-RELATED"/>
    <property type="match status" value="1"/>
</dbReference>
<feature type="domain" description="SsuA/THI5-like" evidence="1">
    <location>
        <begin position="66"/>
        <end position="276"/>
    </location>
</feature>
<dbReference type="PANTHER" id="PTHR31528:SF3">
    <property type="entry name" value="THIAMINE BIOSYNTHESIS PROTEIN HI_0357-RELATED"/>
    <property type="match status" value="1"/>
</dbReference>
<gene>
    <name evidence="2" type="ORF">ENP47_05640</name>
</gene>
<accession>A0A7C1FUN3</accession>
<dbReference type="PROSITE" id="PS51257">
    <property type="entry name" value="PROKAR_LIPOPROTEIN"/>
    <property type="match status" value="1"/>
</dbReference>
<dbReference type="Gene3D" id="3.40.190.10">
    <property type="entry name" value="Periplasmic binding protein-like II"/>
    <property type="match status" value="2"/>
</dbReference>
<name>A0A7C1FUN3_THERO</name>
<dbReference type="InterPro" id="IPR027939">
    <property type="entry name" value="NMT1/THI5"/>
</dbReference>
<sequence length="354" mass="38909">MVPAHKMTRRAFLGLAGLAFISACRQAPAPTATPASPTASGTSPGATTPVTTSLEAVSVALDWYPWSNHTGLLMARERGHFRDVGLDVTLEVPANPEDVLKLVATGRNTFGISYQTDVLLARAEGIPVVSIAALVQHPLNSVMALEGSGITRPRDLAGKKVGYPGLPSDEALLATMLEFDGARLDDVTLVNVGFELVRALLSRQVDAVIGAYWVHESILIEQQGERPVILRVEQWGVPDFYELVMVTSEQELRDHAERVQRFVRAMIRGYQDAQADLVAAVDLLVREYPDTNRALEEEGIRRLAPLWTEGVPIFGWQEAKRWTDYAAWMQARGLLRGEVDPNTAFTNRFVEAAR</sequence>
<dbReference type="InterPro" id="IPR015168">
    <property type="entry name" value="SsuA/THI5"/>
</dbReference>
<dbReference type="GO" id="GO:0009228">
    <property type="term" value="P:thiamine biosynthetic process"/>
    <property type="evidence" value="ECO:0007669"/>
    <property type="project" value="InterPro"/>
</dbReference>
<organism evidence="2">
    <name type="scientific">Thermomicrobium roseum</name>
    <dbReference type="NCBI Taxonomy" id="500"/>
    <lineage>
        <taxon>Bacteria</taxon>
        <taxon>Pseudomonadati</taxon>
        <taxon>Thermomicrobiota</taxon>
        <taxon>Thermomicrobia</taxon>
        <taxon>Thermomicrobiales</taxon>
        <taxon>Thermomicrobiaceae</taxon>
        <taxon>Thermomicrobium</taxon>
    </lineage>
</organism>
<reference evidence="2" key="1">
    <citation type="journal article" date="2020" name="mSystems">
        <title>Genome- and Community-Level Interaction Insights into Carbon Utilization and Element Cycling Functions of Hydrothermarchaeota in Hydrothermal Sediment.</title>
        <authorList>
            <person name="Zhou Z."/>
            <person name="Liu Y."/>
            <person name="Xu W."/>
            <person name="Pan J."/>
            <person name="Luo Z.H."/>
            <person name="Li M."/>
        </authorList>
    </citation>
    <scope>NUCLEOTIDE SEQUENCE [LARGE SCALE GENOMIC DNA]</scope>
    <source>
        <strain evidence="2">SpSt-222</strain>
    </source>
</reference>
<dbReference type="AlphaFoldDB" id="A0A7C1FUN3"/>
<dbReference type="EMBL" id="DSJL01000010">
    <property type="protein sequence ID" value="HEF65062.1"/>
    <property type="molecule type" value="Genomic_DNA"/>
</dbReference>
<protein>
    <submittedName>
        <fullName evidence="2">Pyrimidine biosynthesis enzyme</fullName>
    </submittedName>
</protein>